<dbReference type="Proteomes" id="UP000053593">
    <property type="component" value="Unassembled WGS sequence"/>
</dbReference>
<dbReference type="AlphaFoldDB" id="A0A0D0C328"/>
<feature type="region of interest" description="Disordered" evidence="1">
    <location>
        <begin position="1"/>
        <end position="20"/>
    </location>
</feature>
<dbReference type="EMBL" id="KN834846">
    <property type="protein sequence ID" value="KIK52252.1"/>
    <property type="molecule type" value="Genomic_DNA"/>
</dbReference>
<feature type="compositionally biased region" description="Polar residues" evidence="1">
    <location>
        <begin position="83"/>
        <end position="94"/>
    </location>
</feature>
<sequence length="170" mass="18940">MRLGSAKGKGRFGNGGDDGGTHIYEELPVGAYLWGNVEYLSFADPSSTCPFARFDAISMRSIKFMYLYSSVVYSQIRKGTLTCNPTTRDTSQPLRYSPSPSPSRYIPRPPPSTPTPSSSHVVPIPSNGYETRFKDERVHRGTGDSPSRGLILNLTDPSCKRCVWRWARWA</sequence>
<gene>
    <name evidence="2" type="ORF">GYMLUDRAFT_970762</name>
</gene>
<accession>A0A0D0C328</accession>
<feature type="region of interest" description="Disordered" evidence="1">
    <location>
        <begin position="83"/>
        <end position="126"/>
    </location>
</feature>
<name>A0A0D0C328_9AGAR</name>
<reference evidence="2 3" key="1">
    <citation type="submission" date="2014-04" db="EMBL/GenBank/DDBJ databases">
        <title>Evolutionary Origins and Diversification of the Mycorrhizal Mutualists.</title>
        <authorList>
            <consortium name="DOE Joint Genome Institute"/>
            <consortium name="Mycorrhizal Genomics Consortium"/>
            <person name="Kohler A."/>
            <person name="Kuo A."/>
            <person name="Nagy L.G."/>
            <person name="Floudas D."/>
            <person name="Copeland A."/>
            <person name="Barry K.W."/>
            <person name="Cichocki N."/>
            <person name="Veneault-Fourrey C."/>
            <person name="LaButti K."/>
            <person name="Lindquist E.A."/>
            <person name="Lipzen A."/>
            <person name="Lundell T."/>
            <person name="Morin E."/>
            <person name="Murat C."/>
            <person name="Riley R."/>
            <person name="Ohm R."/>
            <person name="Sun H."/>
            <person name="Tunlid A."/>
            <person name="Henrissat B."/>
            <person name="Grigoriev I.V."/>
            <person name="Hibbett D.S."/>
            <person name="Martin F."/>
        </authorList>
    </citation>
    <scope>NUCLEOTIDE SEQUENCE [LARGE SCALE GENOMIC DNA]</scope>
    <source>
        <strain evidence="2 3">FD-317 M1</strain>
    </source>
</reference>
<feature type="compositionally biased region" description="Low complexity" evidence="1">
    <location>
        <begin position="115"/>
        <end position="126"/>
    </location>
</feature>
<feature type="compositionally biased region" description="Low complexity" evidence="1">
    <location>
        <begin position="96"/>
        <end position="106"/>
    </location>
</feature>
<proteinExistence type="predicted"/>
<organism evidence="2 3">
    <name type="scientific">Collybiopsis luxurians FD-317 M1</name>
    <dbReference type="NCBI Taxonomy" id="944289"/>
    <lineage>
        <taxon>Eukaryota</taxon>
        <taxon>Fungi</taxon>
        <taxon>Dikarya</taxon>
        <taxon>Basidiomycota</taxon>
        <taxon>Agaricomycotina</taxon>
        <taxon>Agaricomycetes</taxon>
        <taxon>Agaricomycetidae</taxon>
        <taxon>Agaricales</taxon>
        <taxon>Marasmiineae</taxon>
        <taxon>Omphalotaceae</taxon>
        <taxon>Collybiopsis</taxon>
        <taxon>Collybiopsis luxurians</taxon>
    </lineage>
</organism>
<dbReference type="HOGENOM" id="CLU_1594722_0_0_1"/>
<evidence type="ECO:0000256" key="1">
    <source>
        <dbReference type="SAM" id="MobiDB-lite"/>
    </source>
</evidence>
<keyword evidence="3" id="KW-1185">Reference proteome</keyword>
<evidence type="ECO:0000313" key="2">
    <source>
        <dbReference type="EMBL" id="KIK52252.1"/>
    </source>
</evidence>
<evidence type="ECO:0000313" key="3">
    <source>
        <dbReference type="Proteomes" id="UP000053593"/>
    </source>
</evidence>
<protein>
    <submittedName>
        <fullName evidence="2">Uncharacterized protein</fullName>
    </submittedName>
</protein>